<keyword evidence="2" id="KW-1185">Reference proteome</keyword>
<comment type="caution">
    <text evidence="1">The sequence shown here is derived from an EMBL/GenBank/DDBJ whole genome shotgun (WGS) entry which is preliminary data.</text>
</comment>
<organism evidence="1 2">
    <name type="scientific">Paraconiothyrium brasiliense</name>
    <dbReference type="NCBI Taxonomy" id="300254"/>
    <lineage>
        <taxon>Eukaryota</taxon>
        <taxon>Fungi</taxon>
        <taxon>Dikarya</taxon>
        <taxon>Ascomycota</taxon>
        <taxon>Pezizomycotina</taxon>
        <taxon>Dothideomycetes</taxon>
        <taxon>Pleosporomycetidae</taxon>
        <taxon>Pleosporales</taxon>
        <taxon>Massarineae</taxon>
        <taxon>Didymosphaeriaceae</taxon>
        <taxon>Paraconiothyrium</taxon>
    </lineage>
</organism>
<gene>
    <name evidence="1" type="ORF">SLS60_006000</name>
</gene>
<evidence type="ECO:0000313" key="1">
    <source>
        <dbReference type="EMBL" id="KAL1602584.1"/>
    </source>
</evidence>
<dbReference type="EMBL" id="JAKJXO020000007">
    <property type="protein sequence ID" value="KAL1602584.1"/>
    <property type="molecule type" value="Genomic_DNA"/>
</dbReference>
<protein>
    <submittedName>
        <fullName evidence="1">Uncharacterized protein</fullName>
    </submittedName>
</protein>
<reference evidence="1 2" key="1">
    <citation type="submission" date="2024-02" db="EMBL/GenBank/DDBJ databases">
        <title>De novo assembly and annotation of 12 fungi associated with fruit tree decline syndrome in Ontario, Canada.</title>
        <authorList>
            <person name="Sulman M."/>
            <person name="Ellouze W."/>
            <person name="Ilyukhin E."/>
        </authorList>
    </citation>
    <scope>NUCLEOTIDE SEQUENCE [LARGE SCALE GENOMIC DNA]</scope>
    <source>
        <strain evidence="1 2">M42-189</strain>
    </source>
</reference>
<accession>A0ABR3RDT0</accession>
<evidence type="ECO:0000313" key="2">
    <source>
        <dbReference type="Proteomes" id="UP001521785"/>
    </source>
</evidence>
<sequence length="69" mass="7054">MAGPVAPFDNEASASLLTKRGIDFCPSHGTREVGQPCPFGSGGDGTPHACGKVNPAAIGFLYSYEVAID</sequence>
<proteinExistence type="predicted"/>
<name>A0ABR3RDT0_9PLEO</name>
<dbReference type="Proteomes" id="UP001521785">
    <property type="component" value="Unassembled WGS sequence"/>
</dbReference>